<feature type="compositionally biased region" description="Low complexity" evidence="1">
    <location>
        <begin position="1"/>
        <end position="17"/>
    </location>
</feature>
<proteinExistence type="predicted"/>
<protein>
    <recommendedName>
        <fullName evidence="4">TFIIS central domain-containing protein</fullName>
    </recommendedName>
</protein>
<organism evidence="2 3">
    <name type="scientific">Batrachochytrium salamandrivorans</name>
    <dbReference type="NCBI Taxonomy" id="1357716"/>
    <lineage>
        <taxon>Eukaryota</taxon>
        <taxon>Fungi</taxon>
        <taxon>Fungi incertae sedis</taxon>
        <taxon>Chytridiomycota</taxon>
        <taxon>Chytridiomycota incertae sedis</taxon>
        <taxon>Chytridiomycetes</taxon>
        <taxon>Rhizophydiales</taxon>
        <taxon>Rhizophydiales incertae sedis</taxon>
        <taxon>Batrachochytrium</taxon>
    </lineage>
</organism>
<name>A0ABQ8EZD5_9FUNG</name>
<sequence length="405" mass="45252">MTSKSSATASSLRSISARPSATSVDYKVRSNKHSCAKIRDPEFTAAQTLPSTTQSDNQPAVSALDTVVRNLTRAAYGQEVKSVPDHNMEQYIADLIMKEARRKHSHYEEHGTSALLERSIVTNKRFLANVIRNTDSHNELIARKEQEDSLRRLHDLQQNQHSRLKTTSGQTDMVLHSVAPQASPTSPISRESFPPEHIPLNSPVENDKTVPNARKMRGRGSTGPRSLDRCFSAGYSPGLDMDNFDTNSLHIYVDNIEKLQCSSEKGDGPIQPIGKDLRGRITQSKSNKVEKAVDSKDTKYHKKKVSKTRDSSHKKKSKKRRKDDDDDDDDDDKPPSHKSSSSNKKRKHKSQSRDDINDNSAKTSSADDEDRHARLRLDNRIKGDALNTNRVSAASIPALPTICPW</sequence>
<dbReference type="PANTHER" id="PTHR40132">
    <property type="entry name" value="PRE-MRNA-SPLICING FACTOR 38B"/>
    <property type="match status" value="1"/>
</dbReference>
<keyword evidence="3" id="KW-1185">Reference proteome</keyword>
<dbReference type="PANTHER" id="PTHR40132:SF1">
    <property type="entry name" value="PRE-MRNA-SPLICING FACTOR 38B"/>
    <property type="match status" value="1"/>
</dbReference>
<accession>A0ABQ8EZD5</accession>
<feature type="compositionally biased region" description="Basic and acidic residues" evidence="1">
    <location>
        <begin position="287"/>
        <end position="298"/>
    </location>
</feature>
<evidence type="ECO:0000256" key="1">
    <source>
        <dbReference type="SAM" id="MobiDB-lite"/>
    </source>
</evidence>
<feature type="region of interest" description="Disordered" evidence="1">
    <location>
        <begin position="1"/>
        <end position="31"/>
    </location>
</feature>
<feature type="compositionally biased region" description="Basic and acidic residues" evidence="1">
    <location>
        <begin position="369"/>
        <end position="382"/>
    </location>
</feature>
<feature type="region of interest" description="Disordered" evidence="1">
    <location>
        <begin position="262"/>
        <end position="382"/>
    </location>
</feature>
<dbReference type="Proteomes" id="UP001648503">
    <property type="component" value="Unassembled WGS sequence"/>
</dbReference>
<feature type="compositionally biased region" description="Basic residues" evidence="1">
    <location>
        <begin position="299"/>
        <end position="321"/>
    </location>
</feature>
<feature type="region of interest" description="Disordered" evidence="1">
    <location>
        <begin position="181"/>
        <end position="229"/>
    </location>
</feature>
<gene>
    <name evidence="2" type="ORF">BASA50_010161</name>
</gene>
<comment type="caution">
    <text evidence="2">The sequence shown here is derived from an EMBL/GenBank/DDBJ whole genome shotgun (WGS) entry which is preliminary data.</text>
</comment>
<evidence type="ECO:0000313" key="2">
    <source>
        <dbReference type="EMBL" id="KAH6589286.1"/>
    </source>
</evidence>
<reference evidence="2 3" key="1">
    <citation type="submission" date="2021-02" db="EMBL/GenBank/DDBJ databases">
        <title>Variation within the Batrachochytrium salamandrivorans European outbreak.</title>
        <authorList>
            <person name="Kelly M."/>
            <person name="Pasmans F."/>
            <person name="Shea T.P."/>
            <person name="Munoz J.F."/>
            <person name="Carranza S."/>
            <person name="Cuomo C.A."/>
            <person name="Martel A."/>
        </authorList>
    </citation>
    <scope>NUCLEOTIDE SEQUENCE [LARGE SCALE GENOMIC DNA]</scope>
    <source>
        <strain evidence="2 3">AMFP18/2</strain>
    </source>
</reference>
<evidence type="ECO:0000313" key="3">
    <source>
        <dbReference type="Proteomes" id="UP001648503"/>
    </source>
</evidence>
<dbReference type="EMBL" id="JAFCIX010000469">
    <property type="protein sequence ID" value="KAH6589286.1"/>
    <property type="molecule type" value="Genomic_DNA"/>
</dbReference>
<evidence type="ECO:0008006" key="4">
    <source>
        <dbReference type="Google" id="ProtNLM"/>
    </source>
</evidence>